<feature type="coiled-coil region" evidence="1">
    <location>
        <begin position="454"/>
        <end position="523"/>
    </location>
</feature>
<evidence type="ECO:0000313" key="3">
    <source>
        <dbReference type="EMBL" id="KRX05527.1"/>
    </source>
</evidence>
<gene>
    <name evidence="3" type="ORF">PPERSA_12705</name>
</gene>
<reference evidence="3 4" key="1">
    <citation type="journal article" date="2015" name="Sci. Rep.">
        <title>Genome of the facultative scuticociliatosis pathogen Pseudocohnilembus persalinus provides insight into its virulence through horizontal gene transfer.</title>
        <authorList>
            <person name="Xiong J."/>
            <person name="Wang G."/>
            <person name="Cheng J."/>
            <person name="Tian M."/>
            <person name="Pan X."/>
            <person name="Warren A."/>
            <person name="Jiang C."/>
            <person name="Yuan D."/>
            <person name="Miao W."/>
        </authorList>
    </citation>
    <scope>NUCLEOTIDE SEQUENCE [LARGE SCALE GENOMIC DNA]</scope>
    <source>
        <strain evidence="3">36N120E</strain>
    </source>
</reference>
<name>A0A0V0QTL0_PSEPJ</name>
<keyword evidence="1" id="KW-0175">Coiled coil</keyword>
<evidence type="ECO:0000313" key="4">
    <source>
        <dbReference type="Proteomes" id="UP000054937"/>
    </source>
</evidence>
<dbReference type="EMBL" id="LDAU01000106">
    <property type="protein sequence ID" value="KRX05527.1"/>
    <property type="molecule type" value="Genomic_DNA"/>
</dbReference>
<evidence type="ECO:0000256" key="2">
    <source>
        <dbReference type="SAM" id="MobiDB-lite"/>
    </source>
</evidence>
<dbReference type="Proteomes" id="UP000054937">
    <property type="component" value="Unassembled WGS sequence"/>
</dbReference>
<evidence type="ECO:0000256" key="1">
    <source>
        <dbReference type="SAM" id="Coils"/>
    </source>
</evidence>
<accession>A0A0V0QTL0</accession>
<protein>
    <submittedName>
        <fullName evidence="3">Uncharacterized protein</fullName>
    </submittedName>
</protein>
<proteinExistence type="predicted"/>
<feature type="compositionally biased region" description="Basic residues" evidence="2">
    <location>
        <begin position="797"/>
        <end position="811"/>
    </location>
</feature>
<feature type="coiled-coil region" evidence="1">
    <location>
        <begin position="168"/>
        <end position="202"/>
    </location>
</feature>
<sequence>MKKFQSRSLSPQNKLNYKNNYRSIKQFQNGKSQLQIHQEYQQFLQKIDGKFDKNKDDQEQEQIILQNFAQKNDNDFENKVNIFPDEQYQNNDQFFIILPNQLQKLQQMYIFQVFDQLQMNLIKQIDNYNWNLGYQNGIAKKNQKLTDDKVQINDFKIQYAKQQNFLSSRSLKSQIKQLNSNENSVEKQIEQQSQQKELLKRVKISQQNKQKNIVMGEIFQKNKFGKQLQINKFQRPQTSKNHPRQYKELNIMKQKSLKNINLNQNQSSNNSLTGQENQFSDSKISIFQKISCENIKEEDKKIYIEYFNNSKQRSNSSYGNYCFKTQATLNTQGGVINMQNQSENIPNKIEKSQDKEHFQQIEGFINKTDHYLQKTERDLFFKNVLIPERNDGLDEKGEKYKPKNFEDFLINKSQSLENYKKFDKNMRMKCFSAKKIKKLVSVENNSEREFIVQIKDQQNQILDLQIKVDRKQAQIEDTNIKLGNLLESYKTSVTAVKKQAEDIKELQEQKIRLENENYRLNQRGGAYLEEFTPRPKLQKLQEISNLFEISGFYVNQDKQEIQQNKEQTYQNDKNEIQFKESISQQNYKDIDDDNNNKNDIKNEMEIINMKEATTEQKINQIINKLKMNYLGFQQMSMEYQNIKNVQEKTQDQKKLIYEKIKDINNQSIESIKSNQKERTFQKTQICQNNPKQQDFAISSKDIKQNNNEQINNIYNQQIDSIQCQFKEKIEQIQDMQNDKLCVVTQQIQANDQIKNIIPQQNQCNNSTSMKQYNSLQQEINEIQQIQNENPKFDNKSKSKNKYKKKKNVDKL</sequence>
<keyword evidence="4" id="KW-1185">Reference proteome</keyword>
<dbReference type="AlphaFoldDB" id="A0A0V0QTL0"/>
<comment type="caution">
    <text evidence="3">The sequence shown here is derived from an EMBL/GenBank/DDBJ whole genome shotgun (WGS) entry which is preliminary data.</text>
</comment>
<feature type="region of interest" description="Disordered" evidence="2">
    <location>
        <begin position="785"/>
        <end position="811"/>
    </location>
</feature>
<dbReference type="InParanoid" id="A0A0V0QTL0"/>
<organism evidence="3 4">
    <name type="scientific">Pseudocohnilembus persalinus</name>
    <name type="common">Ciliate</name>
    <dbReference type="NCBI Taxonomy" id="266149"/>
    <lineage>
        <taxon>Eukaryota</taxon>
        <taxon>Sar</taxon>
        <taxon>Alveolata</taxon>
        <taxon>Ciliophora</taxon>
        <taxon>Intramacronucleata</taxon>
        <taxon>Oligohymenophorea</taxon>
        <taxon>Scuticociliatia</taxon>
        <taxon>Philasterida</taxon>
        <taxon>Pseudocohnilembidae</taxon>
        <taxon>Pseudocohnilembus</taxon>
    </lineage>
</organism>